<evidence type="ECO:0000313" key="2">
    <source>
        <dbReference type="Proteomes" id="UP000824088"/>
    </source>
</evidence>
<reference evidence="1" key="1">
    <citation type="submission" date="2020-10" db="EMBL/GenBank/DDBJ databases">
        <authorList>
            <person name="Gilroy R."/>
        </authorList>
    </citation>
    <scope>NUCLEOTIDE SEQUENCE</scope>
    <source>
        <strain evidence="1">1063</strain>
    </source>
</reference>
<dbReference type="EMBL" id="DVMN01000113">
    <property type="protein sequence ID" value="HIU21816.1"/>
    <property type="molecule type" value="Genomic_DNA"/>
</dbReference>
<accession>A0A9D1L2Q2</accession>
<protein>
    <recommendedName>
        <fullName evidence="3">WYL domain-containing protein</fullName>
    </recommendedName>
</protein>
<evidence type="ECO:0000313" key="1">
    <source>
        <dbReference type="EMBL" id="HIU21816.1"/>
    </source>
</evidence>
<dbReference type="AlphaFoldDB" id="A0A9D1L2Q2"/>
<dbReference type="Proteomes" id="UP000824088">
    <property type="component" value="Unassembled WGS sequence"/>
</dbReference>
<name>A0A9D1L2Q2_9FIRM</name>
<organism evidence="1 2">
    <name type="scientific">Candidatus Limadaptatus stercorigallinarum</name>
    <dbReference type="NCBI Taxonomy" id="2840845"/>
    <lineage>
        <taxon>Bacteria</taxon>
        <taxon>Bacillati</taxon>
        <taxon>Bacillota</taxon>
        <taxon>Clostridia</taxon>
        <taxon>Eubacteriales</taxon>
        <taxon>Candidatus Limadaptatus</taxon>
    </lineage>
</organism>
<gene>
    <name evidence="1" type="ORF">IAD51_06290</name>
</gene>
<sequence length="329" mass="38063">MDEKIKISAPKSVYELLKKDCEDFKITKADGSPNMNAFLNAIVINYYEEFAGAEEKLCDEVRKAVEIVPDRYRETVFLNTLKILTKKQSESENKQSKVFAFKPTKNAERAVIYIENLLLNNESLSSYYRRLFTSYSQKTKNEREKIVFKENCSLLSKAIKKSVKICISFTNGKVIKGVSVYSVSAAKDELFNYVLFYNGKQNVTVRLASVKTVSLLAERSEIPDGNAALFKRQIECAAQYPMYNTDREPIKVQLTEKGKVLFKKIYLYRPSPVSIEGDIYTFDCSANQLLYYFERFGDNALILSPKKLGIFMRNYYYFAYKKYRSVYGR</sequence>
<comment type="caution">
    <text evidence="1">The sequence shown here is derived from an EMBL/GenBank/DDBJ whole genome shotgun (WGS) entry which is preliminary data.</text>
</comment>
<evidence type="ECO:0008006" key="3">
    <source>
        <dbReference type="Google" id="ProtNLM"/>
    </source>
</evidence>
<proteinExistence type="predicted"/>
<reference evidence="1" key="2">
    <citation type="journal article" date="2021" name="PeerJ">
        <title>Extensive microbial diversity within the chicken gut microbiome revealed by metagenomics and culture.</title>
        <authorList>
            <person name="Gilroy R."/>
            <person name="Ravi A."/>
            <person name="Getino M."/>
            <person name="Pursley I."/>
            <person name="Horton D.L."/>
            <person name="Alikhan N.F."/>
            <person name="Baker D."/>
            <person name="Gharbi K."/>
            <person name="Hall N."/>
            <person name="Watson M."/>
            <person name="Adriaenssens E.M."/>
            <person name="Foster-Nyarko E."/>
            <person name="Jarju S."/>
            <person name="Secka A."/>
            <person name="Antonio M."/>
            <person name="Oren A."/>
            <person name="Chaudhuri R.R."/>
            <person name="La Ragione R."/>
            <person name="Hildebrand F."/>
            <person name="Pallen M.J."/>
        </authorList>
    </citation>
    <scope>NUCLEOTIDE SEQUENCE</scope>
    <source>
        <strain evidence="1">1063</strain>
    </source>
</reference>